<dbReference type="Proteomes" id="UP000679307">
    <property type="component" value="Chromosome"/>
</dbReference>
<gene>
    <name evidence="1" type="ORF">ENKNEFLB_02104</name>
</gene>
<name>A0ABX8EHH4_9ACTN</name>
<evidence type="ECO:0000313" key="1">
    <source>
        <dbReference type="EMBL" id="QVT79714.1"/>
    </source>
</evidence>
<keyword evidence="2" id="KW-1185">Reference proteome</keyword>
<sequence length="111" mass="12360">MTDEDKPVVAANGLRQWFVDGQRHREGGPARVYRDGASEWWLEGEKHRINGPAVDDPLCGDPEFWVHGDRVPDAECLVGVPERLVKQVLRLWTRDGVSVAELLAGVTDADT</sequence>
<dbReference type="RefSeq" id="WP_214059123.1">
    <property type="nucleotide sequence ID" value="NZ_BAAAHS010000068.1"/>
</dbReference>
<reference evidence="1 2" key="1">
    <citation type="submission" date="2021-05" db="EMBL/GenBank/DDBJ databases">
        <title>Complete genome of Nocardioides aquaticus KCTC 9944T isolated from meromictic and hypersaline Ekho Lake, Antarctica.</title>
        <authorList>
            <person name="Hwang K."/>
            <person name="Kim K.M."/>
            <person name="Choe H."/>
        </authorList>
    </citation>
    <scope>NUCLEOTIDE SEQUENCE [LARGE SCALE GENOMIC DNA]</scope>
    <source>
        <strain evidence="1 2">KCTC 9944</strain>
    </source>
</reference>
<protein>
    <recommendedName>
        <fullName evidence="3">Cytotoxic translational repressor of toxin-antitoxin stability system</fullName>
    </recommendedName>
</protein>
<accession>A0ABX8EHH4</accession>
<proteinExistence type="predicted"/>
<organism evidence="1 2">
    <name type="scientific">Nocardioides aquaticus</name>
    <dbReference type="NCBI Taxonomy" id="160826"/>
    <lineage>
        <taxon>Bacteria</taxon>
        <taxon>Bacillati</taxon>
        <taxon>Actinomycetota</taxon>
        <taxon>Actinomycetes</taxon>
        <taxon>Propionibacteriales</taxon>
        <taxon>Nocardioidaceae</taxon>
        <taxon>Nocardioides</taxon>
    </lineage>
</organism>
<evidence type="ECO:0000313" key="2">
    <source>
        <dbReference type="Proteomes" id="UP000679307"/>
    </source>
</evidence>
<evidence type="ECO:0008006" key="3">
    <source>
        <dbReference type="Google" id="ProtNLM"/>
    </source>
</evidence>
<dbReference type="EMBL" id="CP075371">
    <property type="protein sequence ID" value="QVT79714.1"/>
    <property type="molecule type" value="Genomic_DNA"/>
</dbReference>